<dbReference type="Gene3D" id="1.20.1280.50">
    <property type="match status" value="1"/>
</dbReference>
<accession>A0A6N2MT75</accession>
<name>A0A6N2MT75_SALVM</name>
<dbReference type="SUPFAM" id="SSF81383">
    <property type="entry name" value="F-box domain"/>
    <property type="match status" value="1"/>
</dbReference>
<evidence type="ECO:0000313" key="2">
    <source>
        <dbReference type="EMBL" id="VFU56805.1"/>
    </source>
</evidence>
<dbReference type="InterPro" id="IPR013187">
    <property type="entry name" value="F-box-assoc_dom_typ3"/>
</dbReference>
<dbReference type="CDD" id="cd22157">
    <property type="entry name" value="F-box_AtFBW1-like"/>
    <property type="match status" value="1"/>
</dbReference>
<evidence type="ECO:0000259" key="1">
    <source>
        <dbReference type="SMART" id="SM00256"/>
    </source>
</evidence>
<dbReference type="PANTHER" id="PTHR31672">
    <property type="entry name" value="BNACNNG10540D PROTEIN"/>
    <property type="match status" value="1"/>
</dbReference>
<dbReference type="EMBL" id="CAADRP010001929">
    <property type="protein sequence ID" value="VFU56805.1"/>
    <property type="molecule type" value="Genomic_DNA"/>
</dbReference>
<dbReference type="InterPro" id="IPR017451">
    <property type="entry name" value="F-box-assoc_interact_dom"/>
</dbReference>
<dbReference type="Pfam" id="PF00646">
    <property type="entry name" value="F-box"/>
    <property type="match status" value="1"/>
</dbReference>
<dbReference type="InterPro" id="IPR001810">
    <property type="entry name" value="F-box_dom"/>
</dbReference>
<dbReference type="InterPro" id="IPR050796">
    <property type="entry name" value="SCF_F-box_component"/>
</dbReference>
<organism evidence="2">
    <name type="scientific">Salix viminalis</name>
    <name type="common">Common osier</name>
    <name type="synonym">Basket willow</name>
    <dbReference type="NCBI Taxonomy" id="40686"/>
    <lineage>
        <taxon>Eukaryota</taxon>
        <taxon>Viridiplantae</taxon>
        <taxon>Streptophyta</taxon>
        <taxon>Embryophyta</taxon>
        <taxon>Tracheophyta</taxon>
        <taxon>Spermatophyta</taxon>
        <taxon>Magnoliopsida</taxon>
        <taxon>eudicotyledons</taxon>
        <taxon>Gunneridae</taxon>
        <taxon>Pentapetalae</taxon>
        <taxon>rosids</taxon>
        <taxon>fabids</taxon>
        <taxon>Malpighiales</taxon>
        <taxon>Salicaceae</taxon>
        <taxon>Saliceae</taxon>
        <taxon>Salix</taxon>
    </lineage>
</organism>
<proteinExistence type="predicted"/>
<dbReference type="PANTHER" id="PTHR31672:SF10">
    <property type="entry name" value="F-BOX DOMAIN-CONTAINING PROTEIN"/>
    <property type="match status" value="1"/>
</dbReference>
<sequence>MALSLSRYVWPYGQSLAPLLKERSQKEREMSIVMTTMPGNLLSTEDVVIEILSRLPVKNLLRCKCVCKSWHAIITSPHFISKHLRNYYDKSDSDCLLVQNCVSQAGELESLELLLDETPRVLSYDSLHMMPFHSPFLCGPCDGIFYMYRYYSDFRALWNPAINELRYLPPIPSPPSSFSYSPQYDAYGFGLHPVTKDYEVVVLKDLWREKVEERGGTYPLRVFVYSSSTDSWRHWGDLSRYYHLQNNKRYICMDGVFFWLGSYEISGISPVVIISFDMATEICQEIQQPDYCRSSNDSKSLATYHDSLALVVLQEMFLHMWTLNEGCWIKKVSIGPLPQISRPIGHWKSNKLILVSVSGELILCDPSTQEISDLEFIGCSQCVGVFYYKESLVLVNNGNGCAKHNQKADTGSNFLIRTSSSTQNASNEEYCALMESYYDRSSEESIASLFD</sequence>
<feature type="domain" description="F-box" evidence="1">
    <location>
        <begin position="43"/>
        <end position="83"/>
    </location>
</feature>
<dbReference type="Pfam" id="PF08268">
    <property type="entry name" value="FBA_3"/>
    <property type="match status" value="1"/>
</dbReference>
<reference evidence="2" key="1">
    <citation type="submission" date="2019-03" db="EMBL/GenBank/DDBJ databases">
        <authorList>
            <person name="Mank J."/>
            <person name="Almeida P."/>
        </authorList>
    </citation>
    <scope>NUCLEOTIDE SEQUENCE</scope>
    <source>
        <strain evidence="2">78183</strain>
    </source>
</reference>
<dbReference type="AlphaFoldDB" id="A0A6N2MT75"/>
<dbReference type="SUPFAM" id="SSF50965">
    <property type="entry name" value="Galactose oxidase, central domain"/>
    <property type="match status" value="1"/>
</dbReference>
<gene>
    <name evidence="2" type="ORF">SVIM_LOCUS409389</name>
</gene>
<dbReference type="NCBIfam" id="TIGR01640">
    <property type="entry name" value="F_box_assoc_1"/>
    <property type="match status" value="1"/>
</dbReference>
<protein>
    <recommendedName>
        <fullName evidence="1">F-box domain-containing protein</fullName>
    </recommendedName>
</protein>
<dbReference type="SMART" id="SM00256">
    <property type="entry name" value="FBOX"/>
    <property type="match status" value="1"/>
</dbReference>
<dbReference type="InterPro" id="IPR011043">
    <property type="entry name" value="Gal_Oxase/kelch_b-propeller"/>
</dbReference>
<dbReference type="InterPro" id="IPR036047">
    <property type="entry name" value="F-box-like_dom_sf"/>
</dbReference>